<evidence type="ECO:0000313" key="2">
    <source>
        <dbReference type="EMBL" id="SDW85870.1"/>
    </source>
</evidence>
<dbReference type="OrthoDB" id="1419485at2"/>
<dbReference type="InterPro" id="IPR021255">
    <property type="entry name" value="DUF2807"/>
</dbReference>
<keyword evidence="3" id="KW-1185">Reference proteome</keyword>
<dbReference type="RefSeq" id="WP_090293401.1">
    <property type="nucleotide sequence ID" value="NZ_FNKI01000001.1"/>
</dbReference>
<reference evidence="3" key="1">
    <citation type="submission" date="2016-10" db="EMBL/GenBank/DDBJ databases">
        <authorList>
            <person name="Varghese N."/>
            <person name="Submissions S."/>
        </authorList>
    </citation>
    <scope>NUCLEOTIDE SEQUENCE [LARGE SCALE GENOMIC DNA]</scope>
    <source>
        <strain evidence="3">DSM 25030</strain>
    </source>
</reference>
<organism evidence="2 3">
    <name type="scientific">Flagellimonas zhangzhouensis</name>
    <dbReference type="NCBI Taxonomy" id="1073328"/>
    <lineage>
        <taxon>Bacteria</taxon>
        <taxon>Pseudomonadati</taxon>
        <taxon>Bacteroidota</taxon>
        <taxon>Flavobacteriia</taxon>
        <taxon>Flavobacteriales</taxon>
        <taxon>Flavobacteriaceae</taxon>
        <taxon>Flagellimonas</taxon>
    </lineage>
</organism>
<evidence type="ECO:0000313" key="3">
    <source>
        <dbReference type="Proteomes" id="UP000199592"/>
    </source>
</evidence>
<dbReference type="AlphaFoldDB" id="A0A1H2WZ13"/>
<dbReference type="STRING" id="1073328.SAMN05216294_1130"/>
<name>A0A1H2WZ13_9FLAO</name>
<evidence type="ECO:0000259" key="1">
    <source>
        <dbReference type="Pfam" id="PF10988"/>
    </source>
</evidence>
<feature type="domain" description="Putative auto-transporter adhesin head GIN" evidence="1">
    <location>
        <begin position="39"/>
        <end position="165"/>
    </location>
</feature>
<proteinExistence type="predicted"/>
<dbReference type="EMBL" id="FNMY01000003">
    <property type="protein sequence ID" value="SDW85870.1"/>
    <property type="molecule type" value="Genomic_DNA"/>
</dbReference>
<accession>A0A1H2WZ13</accession>
<dbReference type="Proteomes" id="UP000199592">
    <property type="component" value="Unassembled WGS sequence"/>
</dbReference>
<dbReference type="Pfam" id="PF10988">
    <property type="entry name" value="DUF2807"/>
    <property type="match status" value="1"/>
</dbReference>
<protein>
    <submittedName>
        <fullName evidence="2">Putative auto-transporter adhesin, head GIN domain</fullName>
    </submittedName>
</protein>
<sequence>MRKLLVLIFAIIPLLTIAQRKPKIKGSRIITEVSDELPAFNAIVLNDDLEIHLERSNGPGFHIVADDNLIDILKFEVEGSTLMISSYYDITAKKQLDITVKYSELQSISIKKGSIIANNVIESNELFVDGFENTRMDIKANVAVLDINLEENSKGDFHVDADSLNISLNNRTEALVYATTNTANLDLEGNATLTLEGSSEELQANFFQQSRYKGESMQAGHFKLSIQDDASARVFAVDEVDITAKGSSVIYLYGTPKIQIQEFLDTTQLIKKQ</sequence>
<dbReference type="Gene3D" id="2.160.20.120">
    <property type="match status" value="1"/>
</dbReference>
<gene>
    <name evidence="2" type="ORF">SAMN04487892_2510</name>
</gene>